<dbReference type="GO" id="GO:0000976">
    <property type="term" value="F:transcription cis-regulatory region binding"/>
    <property type="evidence" value="ECO:0007669"/>
    <property type="project" value="TreeGrafter"/>
</dbReference>
<evidence type="ECO:0000313" key="9">
    <source>
        <dbReference type="Proteomes" id="UP000618382"/>
    </source>
</evidence>
<dbReference type="InterPro" id="IPR050109">
    <property type="entry name" value="HTH-type_TetR-like_transc_reg"/>
</dbReference>
<dbReference type="RefSeq" id="WP_140457517.1">
    <property type="nucleotide sequence ID" value="NZ_BAABFI010000018.1"/>
</dbReference>
<protein>
    <submittedName>
        <fullName evidence="7">AcrR family transcriptional regulator</fullName>
    </submittedName>
    <submittedName>
        <fullName evidence="6">TetR family transcriptional regulator</fullName>
    </submittedName>
</protein>
<keyword evidence="3" id="KW-0804">Transcription</keyword>
<dbReference type="Pfam" id="PF00440">
    <property type="entry name" value="TetR_N"/>
    <property type="match status" value="1"/>
</dbReference>
<accession>A0A7Y9FEB2</accession>
<evidence type="ECO:0000256" key="1">
    <source>
        <dbReference type="ARBA" id="ARBA00023015"/>
    </source>
</evidence>
<dbReference type="Proteomes" id="UP000577956">
    <property type="component" value="Unassembled WGS sequence"/>
</dbReference>
<evidence type="ECO:0000256" key="3">
    <source>
        <dbReference type="ARBA" id="ARBA00023163"/>
    </source>
</evidence>
<dbReference type="GO" id="GO:0003700">
    <property type="term" value="F:DNA-binding transcription factor activity"/>
    <property type="evidence" value="ECO:0007669"/>
    <property type="project" value="TreeGrafter"/>
</dbReference>
<keyword evidence="2 4" id="KW-0238">DNA-binding</keyword>
<dbReference type="InterPro" id="IPR009057">
    <property type="entry name" value="Homeodomain-like_sf"/>
</dbReference>
<organism evidence="7 8">
    <name type="scientific">Cellulomonas oligotrophica</name>
    <dbReference type="NCBI Taxonomy" id="931536"/>
    <lineage>
        <taxon>Bacteria</taxon>
        <taxon>Bacillati</taxon>
        <taxon>Actinomycetota</taxon>
        <taxon>Actinomycetes</taxon>
        <taxon>Micrococcales</taxon>
        <taxon>Cellulomonadaceae</taxon>
        <taxon>Cellulomonas</taxon>
    </lineage>
</organism>
<feature type="DNA-binding region" description="H-T-H motif" evidence="4">
    <location>
        <begin position="29"/>
        <end position="48"/>
    </location>
</feature>
<dbReference type="SUPFAM" id="SSF46689">
    <property type="entry name" value="Homeodomain-like"/>
    <property type="match status" value="1"/>
</dbReference>
<dbReference type="EMBL" id="JACCBK010000001">
    <property type="protein sequence ID" value="NYD85763.1"/>
    <property type="molecule type" value="Genomic_DNA"/>
</dbReference>
<keyword evidence="9" id="KW-1185">Reference proteome</keyword>
<reference evidence="6 9" key="2">
    <citation type="submission" date="2021-01" db="EMBL/GenBank/DDBJ databases">
        <title>Whole genome shotgun sequence of Cellulomonas oligotrophica NBRC 109435.</title>
        <authorList>
            <person name="Komaki H."/>
            <person name="Tamura T."/>
        </authorList>
    </citation>
    <scope>NUCLEOTIDE SEQUENCE [LARGE SCALE GENOMIC DNA]</scope>
    <source>
        <strain evidence="6 9">NBRC 109435</strain>
    </source>
</reference>
<evidence type="ECO:0000256" key="4">
    <source>
        <dbReference type="PROSITE-ProRule" id="PRU00335"/>
    </source>
</evidence>
<evidence type="ECO:0000313" key="6">
    <source>
        <dbReference type="EMBL" id="GIG31231.1"/>
    </source>
</evidence>
<name>A0A7Y9FEB2_9CELL</name>
<dbReference type="InterPro" id="IPR025996">
    <property type="entry name" value="MT1864/Rv1816-like_C"/>
</dbReference>
<dbReference type="AlphaFoldDB" id="A0A7Y9FEB2"/>
<reference evidence="7 8" key="1">
    <citation type="submission" date="2020-07" db="EMBL/GenBank/DDBJ databases">
        <title>Sequencing the genomes of 1000 actinobacteria strains.</title>
        <authorList>
            <person name="Klenk H.-P."/>
        </authorList>
    </citation>
    <scope>NUCLEOTIDE SEQUENCE [LARGE SCALE GENOMIC DNA]</scope>
    <source>
        <strain evidence="7 8">DSM 24482</strain>
    </source>
</reference>
<gene>
    <name evidence="7" type="ORF">BKA21_001312</name>
    <name evidence="6" type="ORF">Col01nite_03900</name>
</gene>
<keyword evidence="1" id="KW-0805">Transcription regulation</keyword>
<evidence type="ECO:0000256" key="2">
    <source>
        <dbReference type="ARBA" id="ARBA00023125"/>
    </source>
</evidence>
<dbReference type="Gene3D" id="1.10.357.10">
    <property type="entry name" value="Tetracycline Repressor, domain 2"/>
    <property type="match status" value="1"/>
</dbReference>
<dbReference type="PANTHER" id="PTHR30055">
    <property type="entry name" value="HTH-TYPE TRANSCRIPTIONAL REGULATOR RUTR"/>
    <property type="match status" value="1"/>
</dbReference>
<proteinExistence type="predicted"/>
<dbReference type="SUPFAM" id="SSF48498">
    <property type="entry name" value="Tetracyclin repressor-like, C-terminal domain"/>
    <property type="match status" value="1"/>
</dbReference>
<evidence type="ECO:0000259" key="5">
    <source>
        <dbReference type="PROSITE" id="PS50977"/>
    </source>
</evidence>
<dbReference type="Proteomes" id="UP000618382">
    <property type="component" value="Unassembled WGS sequence"/>
</dbReference>
<evidence type="ECO:0000313" key="8">
    <source>
        <dbReference type="Proteomes" id="UP000577956"/>
    </source>
</evidence>
<dbReference type="Pfam" id="PF13305">
    <property type="entry name" value="TetR_C_33"/>
    <property type="match status" value="1"/>
</dbReference>
<feature type="domain" description="HTH tetR-type" evidence="5">
    <location>
        <begin position="6"/>
        <end position="66"/>
    </location>
</feature>
<dbReference type="InterPro" id="IPR001647">
    <property type="entry name" value="HTH_TetR"/>
</dbReference>
<dbReference type="Gene3D" id="1.10.10.60">
    <property type="entry name" value="Homeodomain-like"/>
    <property type="match status" value="1"/>
</dbReference>
<dbReference type="EMBL" id="BONN01000001">
    <property type="protein sequence ID" value="GIG31231.1"/>
    <property type="molecule type" value="Genomic_DNA"/>
</dbReference>
<sequence length="176" mass="18481">MPTPERTSLAQIVAAGRDVLEAQGEARLTMQAVAEAVGVRAPSLYKRVRDRDALLALVAGATVDDLADRLTASDGTVAGVARAYRAFAHERPQGFRLLLSGGPDPEHLARVSAPVLRIAADLVGEADALEAARLVTAWATGFLTMELSGAFRLGGDLDEAFEYGLARLSVALRATG</sequence>
<dbReference type="PROSITE" id="PS50977">
    <property type="entry name" value="HTH_TETR_2"/>
    <property type="match status" value="1"/>
</dbReference>
<evidence type="ECO:0000313" key="7">
    <source>
        <dbReference type="EMBL" id="NYD85763.1"/>
    </source>
</evidence>
<dbReference type="InterPro" id="IPR036271">
    <property type="entry name" value="Tet_transcr_reg_TetR-rel_C_sf"/>
</dbReference>
<dbReference type="PANTHER" id="PTHR30055:SF239">
    <property type="entry name" value="TRANSCRIPTIONAL REGULATORY PROTEIN"/>
    <property type="match status" value="1"/>
</dbReference>
<comment type="caution">
    <text evidence="7">The sequence shown here is derived from an EMBL/GenBank/DDBJ whole genome shotgun (WGS) entry which is preliminary data.</text>
</comment>